<dbReference type="PROSITE" id="PS51706">
    <property type="entry name" value="G_ENGB"/>
    <property type="match status" value="1"/>
</dbReference>
<feature type="compositionally biased region" description="Basic and acidic residues" evidence="7">
    <location>
        <begin position="274"/>
        <end position="372"/>
    </location>
</feature>
<evidence type="ECO:0000256" key="6">
    <source>
        <dbReference type="ARBA" id="ARBA00023134"/>
    </source>
</evidence>
<dbReference type="Pfam" id="PF01926">
    <property type="entry name" value="MMR_HSR1"/>
    <property type="match status" value="1"/>
</dbReference>
<evidence type="ECO:0000313" key="10">
    <source>
        <dbReference type="Proteomes" id="UP000823749"/>
    </source>
</evidence>
<comment type="cofactor">
    <cofactor evidence="1">
        <name>Mg(2+)</name>
        <dbReference type="ChEBI" id="CHEBI:18420"/>
    </cofactor>
</comment>
<dbReference type="EMBL" id="JACTNZ010000001">
    <property type="protein sequence ID" value="KAG5567087.1"/>
    <property type="molecule type" value="Genomic_DNA"/>
</dbReference>
<reference evidence="9" key="1">
    <citation type="submission" date="2020-08" db="EMBL/GenBank/DDBJ databases">
        <title>Plant Genome Project.</title>
        <authorList>
            <person name="Zhang R.-G."/>
        </authorList>
    </citation>
    <scope>NUCLEOTIDE SEQUENCE</scope>
    <source>
        <strain evidence="9">WSP0</strain>
        <tissue evidence="9">Leaf</tissue>
    </source>
</reference>
<evidence type="ECO:0000256" key="1">
    <source>
        <dbReference type="ARBA" id="ARBA00001946"/>
    </source>
</evidence>
<dbReference type="GO" id="GO:0005525">
    <property type="term" value="F:GTP binding"/>
    <property type="evidence" value="ECO:0007669"/>
    <property type="project" value="UniProtKB-KW"/>
</dbReference>
<keyword evidence="6" id="KW-0342">GTP-binding</keyword>
<dbReference type="InterPro" id="IPR030393">
    <property type="entry name" value="G_ENGB_dom"/>
</dbReference>
<dbReference type="Proteomes" id="UP000823749">
    <property type="component" value="Chromosome 1"/>
</dbReference>
<keyword evidence="10" id="KW-1185">Reference proteome</keyword>
<name>A0AAV6LT15_9ERIC</name>
<proteinExistence type="inferred from homology"/>
<dbReference type="NCBIfam" id="TIGR00231">
    <property type="entry name" value="small_GTP"/>
    <property type="match status" value="1"/>
</dbReference>
<dbReference type="GO" id="GO:0046872">
    <property type="term" value="F:metal ion binding"/>
    <property type="evidence" value="ECO:0007669"/>
    <property type="project" value="UniProtKB-KW"/>
</dbReference>
<comment type="similarity">
    <text evidence="2">Belongs to the TRAFAC class TrmE-Era-EngA-EngB-Septin-like GTPase superfamily. EngB GTPase family.</text>
</comment>
<evidence type="ECO:0000256" key="7">
    <source>
        <dbReference type="SAM" id="MobiDB-lite"/>
    </source>
</evidence>
<evidence type="ECO:0000256" key="3">
    <source>
        <dbReference type="ARBA" id="ARBA00022723"/>
    </source>
</evidence>
<keyword evidence="3" id="KW-0479">Metal-binding</keyword>
<feature type="compositionally biased region" description="Polar residues" evidence="7">
    <location>
        <begin position="70"/>
        <end position="82"/>
    </location>
</feature>
<evidence type="ECO:0000256" key="2">
    <source>
        <dbReference type="ARBA" id="ARBA00009638"/>
    </source>
</evidence>
<sequence length="706" mass="79914">MSTKTSSRQSKLHKKVKLTTGRSKSREADGETLGFKKKVFRVNKNARVSLDDAVDVSFHDTKKGGRRNVRPTTESKPFSGTLDSKKGFRGNRSGKYDAGEVPSFGNNKAYESENGDRRNVRRKPFSGTLDSKKGFRGNRNGRLGKEEAGEVSFYVKKVYEKENGNRRNVKSKNVDKPVYEEKFDGERGFEERNYDRKRKRVYADDGGNGDDGMFQKNVERPSRGGFSKGRNEMERPSRGGFSKGRKEVERPSRGGFSRGRNEVERPSRGGFSKGRNEVENDVGKEKRTMRGKSHDFGQLEKEKVFKGERKARETESLDNHSRKKLRTELKGIDDRGYLKIDRGGDSLMKSDVKSKHDLRKQPEQKSNRRTDDNSLENSGKKKVHDKKCGSDDLAQNEERPTKSKRVIRIDPSDITNKRLDDGIVTIGPTKEKKEDAEKNESVEMSKNAQFRAIKPSPSVLSFVEDNFLGRRRLIELRRAGYNTELSAPLDNIPSSTSIERERIEEPVFRNKLTFFAAANISSSFPPPDLPEIAFAGRSNVGKSSLLNALTRQWGVVRTSDKPGLTQTINFFKLGPKLNLVDLPGYGFAYAKEEVKEAWEELVKEYVSTRVGLKRVCLLIDTKWGMKPRDHELIDLMERSQTKYQIVLTKTDLVFPIDVARRAMQIEESLKANKSAVIPVMMASSKTGAGIRSLRTVLAKIARFAKV</sequence>
<dbReference type="InterPro" id="IPR006073">
    <property type="entry name" value="GTP-bd"/>
</dbReference>
<dbReference type="InterPro" id="IPR019987">
    <property type="entry name" value="GTP-bd_ribosome_bio_YsxC"/>
</dbReference>
<dbReference type="PANTHER" id="PTHR47560">
    <property type="entry name" value="EXPRESSED PROTEIN"/>
    <property type="match status" value="1"/>
</dbReference>
<evidence type="ECO:0000256" key="4">
    <source>
        <dbReference type="ARBA" id="ARBA00022741"/>
    </source>
</evidence>
<dbReference type="InterPro" id="IPR005225">
    <property type="entry name" value="Small_GTP-bd"/>
</dbReference>
<gene>
    <name evidence="9" type="ORF">RHGRI_002600</name>
</gene>
<dbReference type="HAMAP" id="MF_00321">
    <property type="entry name" value="GTPase_EngB"/>
    <property type="match status" value="1"/>
</dbReference>
<evidence type="ECO:0000259" key="8">
    <source>
        <dbReference type="PROSITE" id="PS51706"/>
    </source>
</evidence>
<dbReference type="InterPro" id="IPR027417">
    <property type="entry name" value="P-loop_NTPase"/>
</dbReference>
<feature type="region of interest" description="Disordered" evidence="7">
    <location>
        <begin position="188"/>
        <end position="412"/>
    </location>
</feature>
<protein>
    <recommendedName>
        <fullName evidence="8">EngB-type G domain-containing protein</fullName>
    </recommendedName>
</protein>
<dbReference type="CDD" id="cd01876">
    <property type="entry name" value="YihA_EngB"/>
    <property type="match status" value="1"/>
</dbReference>
<dbReference type="Gene3D" id="3.40.50.300">
    <property type="entry name" value="P-loop containing nucleotide triphosphate hydrolases"/>
    <property type="match status" value="1"/>
</dbReference>
<dbReference type="AlphaFoldDB" id="A0AAV6LT15"/>
<feature type="region of interest" description="Disordered" evidence="7">
    <location>
        <begin position="1"/>
        <end position="32"/>
    </location>
</feature>
<accession>A0AAV6LT15</accession>
<feature type="region of interest" description="Disordered" evidence="7">
    <location>
        <begin position="57"/>
        <end position="147"/>
    </location>
</feature>
<feature type="domain" description="EngB-type G" evidence="8">
    <location>
        <begin position="528"/>
        <end position="703"/>
    </location>
</feature>
<keyword evidence="4" id="KW-0547">Nucleotide-binding</keyword>
<dbReference type="NCBIfam" id="TIGR03598">
    <property type="entry name" value="GTPase_YsxC"/>
    <property type="match status" value="1"/>
</dbReference>
<dbReference type="PANTHER" id="PTHR47560:SF1">
    <property type="entry name" value="EXPRESSED PROTEIN"/>
    <property type="match status" value="1"/>
</dbReference>
<feature type="compositionally biased region" description="Basic and acidic residues" evidence="7">
    <location>
        <begin position="386"/>
        <end position="412"/>
    </location>
</feature>
<dbReference type="SUPFAM" id="SSF52540">
    <property type="entry name" value="P-loop containing nucleoside triphosphate hydrolases"/>
    <property type="match status" value="1"/>
</dbReference>
<evidence type="ECO:0000256" key="5">
    <source>
        <dbReference type="ARBA" id="ARBA00022842"/>
    </source>
</evidence>
<keyword evidence="5" id="KW-0460">Magnesium</keyword>
<organism evidence="9 10">
    <name type="scientific">Rhododendron griersonianum</name>
    <dbReference type="NCBI Taxonomy" id="479676"/>
    <lineage>
        <taxon>Eukaryota</taxon>
        <taxon>Viridiplantae</taxon>
        <taxon>Streptophyta</taxon>
        <taxon>Embryophyta</taxon>
        <taxon>Tracheophyta</taxon>
        <taxon>Spermatophyta</taxon>
        <taxon>Magnoliopsida</taxon>
        <taxon>eudicotyledons</taxon>
        <taxon>Gunneridae</taxon>
        <taxon>Pentapetalae</taxon>
        <taxon>asterids</taxon>
        <taxon>Ericales</taxon>
        <taxon>Ericaceae</taxon>
        <taxon>Ericoideae</taxon>
        <taxon>Rhodoreae</taxon>
        <taxon>Rhododendron</taxon>
    </lineage>
</organism>
<comment type="caution">
    <text evidence="9">The sequence shown here is derived from an EMBL/GenBank/DDBJ whole genome shotgun (WGS) entry which is preliminary data.</text>
</comment>
<evidence type="ECO:0000313" key="9">
    <source>
        <dbReference type="EMBL" id="KAG5567087.1"/>
    </source>
</evidence>